<dbReference type="RefSeq" id="WP_179981450.1">
    <property type="nucleotide sequence ID" value="NZ_LT608333.1"/>
</dbReference>
<proteinExistence type="predicted"/>
<dbReference type="PIRSF" id="PIRSF009320">
    <property type="entry name" value="Nuc_binding_HP_1000"/>
    <property type="match status" value="1"/>
</dbReference>
<feature type="domain" description="AAA" evidence="1">
    <location>
        <begin position="1"/>
        <end position="178"/>
    </location>
</feature>
<gene>
    <name evidence="2" type="ORF">KL86DES1_10014</name>
</gene>
<dbReference type="Pfam" id="PF13614">
    <property type="entry name" value="AAA_31"/>
    <property type="match status" value="1"/>
</dbReference>
<dbReference type="SUPFAM" id="SSF52540">
    <property type="entry name" value="P-loop containing nucleoside triphosphate hydrolases"/>
    <property type="match status" value="1"/>
</dbReference>
<evidence type="ECO:0000313" key="2">
    <source>
        <dbReference type="EMBL" id="SCM69891.1"/>
    </source>
</evidence>
<evidence type="ECO:0000259" key="1">
    <source>
        <dbReference type="Pfam" id="PF13614"/>
    </source>
</evidence>
<dbReference type="EMBL" id="FMJC01000001">
    <property type="protein sequence ID" value="SCM69891.1"/>
    <property type="molecule type" value="Genomic_DNA"/>
</dbReference>
<dbReference type="PANTHER" id="PTHR13696:SF99">
    <property type="entry name" value="COBYRINIC ACID AC-DIAMIDE SYNTHASE"/>
    <property type="match status" value="1"/>
</dbReference>
<name>A0A212KX67_9BACT</name>
<dbReference type="Gene3D" id="3.40.50.300">
    <property type="entry name" value="P-loop containing nucleotide triphosphate hydrolases"/>
    <property type="match status" value="1"/>
</dbReference>
<organism evidence="2">
    <name type="scientific">uncultured Desulfovibrio sp</name>
    <dbReference type="NCBI Taxonomy" id="167968"/>
    <lineage>
        <taxon>Bacteria</taxon>
        <taxon>Pseudomonadati</taxon>
        <taxon>Thermodesulfobacteriota</taxon>
        <taxon>Desulfovibrionia</taxon>
        <taxon>Desulfovibrionales</taxon>
        <taxon>Desulfovibrionaceae</taxon>
        <taxon>Desulfovibrio</taxon>
        <taxon>environmental samples</taxon>
    </lineage>
</organism>
<dbReference type="InterPro" id="IPR050678">
    <property type="entry name" value="DNA_Partitioning_ATPase"/>
</dbReference>
<dbReference type="InterPro" id="IPR027417">
    <property type="entry name" value="P-loop_NTPase"/>
</dbReference>
<dbReference type="PANTHER" id="PTHR13696">
    <property type="entry name" value="P-LOOP CONTAINING NUCLEOSIDE TRIPHOSPHATE HYDROLASE"/>
    <property type="match status" value="1"/>
</dbReference>
<dbReference type="CDD" id="cd02042">
    <property type="entry name" value="ParAB_family"/>
    <property type="match status" value="1"/>
</dbReference>
<protein>
    <recommendedName>
        <fullName evidence="1">AAA domain-containing protein</fullName>
    </recommendedName>
</protein>
<sequence>MRCIVIANKKGGVGKTTTTQNLTAALAAHGKKVLAVDMDAQANLTRAWGKGNEGKSILDVLRGKASWQDIALPVEKGAAGGCVLLAPANRQLAAMPEVFAQEIGKELLLKEALERVQGMFDVALIDSPPSLDLLAINTYAAADAVLIPVQTEFHSLEGLALMQDDLERVRRRLNPNLAVLGIVPTFVDRRKRLCRDVLDVLAEKHSTDLMQAVIRDNVTLAEAPSHGQSVFVYDPKSYGAQDYAALGSEVITRLEARYGA</sequence>
<accession>A0A212KX67</accession>
<dbReference type="FunFam" id="3.40.50.300:FF:000285">
    <property type="entry name" value="Sporulation initiation inhibitor Soj"/>
    <property type="match status" value="1"/>
</dbReference>
<dbReference type="AlphaFoldDB" id="A0A212KX67"/>
<reference evidence="2" key="1">
    <citation type="submission" date="2016-08" db="EMBL/GenBank/DDBJ databases">
        <authorList>
            <person name="Seilhamer J.J."/>
        </authorList>
    </citation>
    <scope>NUCLEOTIDE SEQUENCE</scope>
    <source>
        <strain evidence="2">86-1</strain>
    </source>
</reference>
<dbReference type="InterPro" id="IPR025669">
    <property type="entry name" value="AAA_dom"/>
</dbReference>